<evidence type="ECO:0000256" key="1">
    <source>
        <dbReference type="ARBA" id="ARBA00022515"/>
    </source>
</evidence>
<protein>
    <submittedName>
        <fullName evidence="3">Replicative DNA helicase</fullName>
    </submittedName>
</protein>
<dbReference type="OrthoDB" id="9773982at2"/>
<dbReference type="InterPro" id="IPR003593">
    <property type="entry name" value="AAA+_ATPase"/>
</dbReference>
<evidence type="ECO:0000313" key="4">
    <source>
        <dbReference type="Proteomes" id="UP000192923"/>
    </source>
</evidence>
<dbReference type="CDD" id="cd00984">
    <property type="entry name" value="DnaB_C"/>
    <property type="match status" value="1"/>
</dbReference>
<dbReference type="PANTHER" id="PTHR30153">
    <property type="entry name" value="REPLICATIVE DNA HELICASE DNAB"/>
    <property type="match status" value="1"/>
</dbReference>
<keyword evidence="3" id="KW-0347">Helicase</keyword>
<dbReference type="AlphaFoldDB" id="A0A1Y6D693"/>
<dbReference type="Pfam" id="PF03796">
    <property type="entry name" value="DnaB_C"/>
    <property type="match status" value="1"/>
</dbReference>
<dbReference type="GO" id="GO:1990077">
    <property type="term" value="C:primosome complex"/>
    <property type="evidence" value="ECO:0007669"/>
    <property type="project" value="UniProtKB-KW"/>
</dbReference>
<dbReference type="SMART" id="SM00382">
    <property type="entry name" value="AAA"/>
    <property type="match status" value="1"/>
</dbReference>
<sequence>MDRTHLEQQIAGLFLQYPKARLETGLELSDFSDWIARNVFHALGEVLAHAGRSDIFAVVEASGKLHGELALNLATVAGLYKDCVGVESLLPVWAAALKEESRRTKTLELLETAHEALGDATQSPDKVRGRLMLRLADLDAPVRKWNHTAGQIMAGVVDRVEEIDQCRRSGKPRGLPTGISNLDQGTGGLHPGDLTIVGGRPGMGKTAFMLGVAIHLAQAGHRAGIVSAEMSAEELGLRMVSHATGISGDRLRRGDLGQADFGRIAGATGQIAGLPLLVFDRPQCTGADIALQARAWMLGGGLSVLFVDYLQRLRNDREFDSINYAIGDNTKALKNLARDLNIPVVCLAAVNRKCEDRPGKRPAMADLRDCGEIESEADQILFLFRRGVYEQSAPPHEAEIIIEKNRHGPLATVSARFDQDTMRWSGTDAPATASNVVYGGW</sequence>
<dbReference type="GO" id="GO:0005524">
    <property type="term" value="F:ATP binding"/>
    <property type="evidence" value="ECO:0007669"/>
    <property type="project" value="InterPro"/>
</dbReference>
<proteinExistence type="predicted"/>
<dbReference type="EMBL" id="FXAM01000001">
    <property type="protein sequence ID" value="SMF96062.1"/>
    <property type="molecule type" value="Genomic_DNA"/>
</dbReference>
<dbReference type="GO" id="GO:0005829">
    <property type="term" value="C:cytosol"/>
    <property type="evidence" value="ECO:0007669"/>
    <property type="project" value="TreeGrafter"/>
</dbReference>
<dbReference type="PRINTS" id="PR01874">
    <property type="entry name" value="DNAREPAIRADA"/>
</dbReference>
<dbReference type="STRING" id="1760988.SAMN02949497_3443"/>
<name>A0A1Y6D693_9GAMM</name>
<accession>A0A1Y6D693</accession>
<dbReference type="InterPro" id="IPR027417">
    <property type="entry name" value="P-loop_NTPase"/>
</dbReference>
<evidence type="ECO:0000259" key="2">
    <source>
        <dbReference type="PROSITE" id="PS51199"/>
    </source>
</evidence>
<reference evidence="3 4" key="1">
    <citation type="submission" date="2016-12" db="EMBL/GenBank/DDBJ databases">
        <authorList>
            <person name="Song W.-J."/>
            <person name="Kurnit D.M."/>
        </authorList>
    </citation>
    <scope>NUCLEOTIDE SEQUENCE [LARGE SCALE GENOMIC DNA]</scope>
    <source>
        <strain evidence="3 4">175</strain>
    </source>
</reference>
<dbReference type="RefSeq" id="WP_085214815.1">
    <property type="nucleotide sequence ID" value="NZ_FXAM01000001.1"/>
</dbReference>
<dbReference type="Proteomes" id="UP000192923">
    <property type="component" value="Unassembled WGS sequence"/>
</dbReference>
<organism evidence="3 4">
    <name type="scientific">Methylomagnum ishizawai</name>
    <dbReference type="NCBI Taxonomy" id="1760988"/>
    <lineage>
        <taxon>Bacteria</taxon>
        <taxon>Pseudomonadati</taxon>
        <taxon>Pseudomonadota</taxon>
        <taxon>Gammaproteobacteria</taxon>
        <taxon>Methylococcales</taxon>
        <taxon>Methylococcaceae</taxon>
        <taxon>Methylomagnum</taxon>
    </lineage>
</organism>
<keyword evidence="3" id="KW-0067">ATP-binding</keyword>
<dbReference type="Gene3D" id="3.40.50.300">
    <property type="entry name" value="P-loop containing nucleotide triphosphate hydrolases"/>
    <property type="match status" value="1"/>
</dbReference>
<dbReference type="PANTHER" id="PTHR30153:SF2">
    <property type="entry name" value="REPLICATIVE DNA HELICASE"/>
    <property type="match status" value="1"/>
</dbReference>
<keyword evidence="3" id="KW-0378">Hydrolase</keyword>
<feature type="domain" description="SF4 helicase" evidence="2">
    <location>
        <begin position="168"/>
        <end position="431"/>
    </location>
</feature>
<keyword evidence="4" id="KW-1185">Reference proteome</keyword>
<dbReference type="PROSITE" id="PS51199">
    <property type="entry name" value="SF4_HELICASE"/>
    <property type="match status" value="1"/>
</dbReference>
<keyword evidence="1" id="KW-0639">Primosome</keyword>
<dbReference type="InterPro" id="IPR007694">
    <property type="entry name" value="DNA_helicase_DnaB-like_C"/>
</dbReference>
<dbReference type="SUPFAM" id="SSF52540">
    <property type="entry name" value="P-loop containing nucleoside triphosphate hydrolases"/>
    <property type="match status" value="1"/>
</dbReference>
<dbReference type="GO" id="GO:0006269">
    <property type="term" value="P:DNA replication, synthesis of primer"/>
    <property type="evidence" value="ECO:0007669"/>
    <property type="project" value="UniProtKB-KW"/>
</dbReference>
<keyword evidence="3" id="KW-0547">Nucleotide-binding</keyword>
<gene>
    <name evidence="3" type="ORF">SAMN02949497_3443</name>
</gene>
<evidence type="ECO:0000313" key="3">
    <source>
        <dbReference type="EMBL" id="SMF96062.1"/>
    </source>
</evidence>
<dbReference type="GO" id="GO:0003678">
    <property type="term" value="F:DNA helicase activity"/>
    <property type="evidence" value="ECO:0007669"/>
    <property type="project" value="InterPro"/>
</dbReference>